<gene>
    <name evidence="5" type="ORF">BESB_003760</name>
</gene>
<dbReference type="CDD" id="cd00030">
    <property type="entry name" value="C2"/>
    <property type="match status" value="1"/>
</dbReference>
<evidence type="ECO:0000256" key="1">
    <source>
        <dbReference type="ARBA" id="ARBA00022723"/>
    </source>
</evidence>
<evidence type="ECO:0000313" key="6">
    <source>
        <dbReference type="Proteomes" id="UP000224006"/>
    </source>
</evidence>
<proteinExistence type="predicted"/>
<sequence>MSQPRVQVFIRRGVDLPAMDSGKSSDPYVKFEYRGTHYRTGTVKKTVNPVWNHKFTFVYDKQFGPHSVTFEVWDANILLKDKKMGSVTVDLRTLEVDKVEDKYYALENAAQAKIGAALHIQLQLLPPLSETKPLGDGSQKIVVLTAEQARAAAHGRILVAPSNQGPVGSVGSPPLLHSYPSPVSVPPYVHPSNAVFPVAHPAPYSQQQVLLVTPPPAYPTQPGCFPPGAYGAPPPPAGGAPGWAWPAPSQAPPQGFHAAPPSPTPATTSVPSAASPQCPVAVATAERGSDGRGGGGGSPRGSGERSGDSDSSSDEGATKNSKKTSSRRKEKAAESTLIMEIKQIIPSATYGEVAKALIANNNDKDLALKDLVARMSVTSQKERATPSAPT</sequence>
<feature type="compositionally biased region" description="Gly residues" evidence="3">
    <location>
        <begin position="291"/>
        <end position="300"/>
    </location>
</feature>
<feature type="domain" description="C2" evidence="4">
    <location>
        <begin position="1"/>
        <end position="104"/>
    </location>
</feature>
<keyword evidence="1" id="KW-0479">Metal-binding</keyword>
<dbReference type="EMBL" id="NWUJ01000001">
    <property type="protein sequence ID" value="PFH38035.1"/>
    <property type="molecule type" value="Genomic_DNA"/>
</dbReference>
<dbReference type="SMART" id="SM00239">
    <property type="entry name" value="C2"/>
    <property type="match status" value="1"/>
</dbReference>
<dbReference type="Pfam" id="PF00168">
    <property type="entry name" value="C2"/>
    <property type="match status" value="1"/>
</dbReference>
<evidence type="ECO:0000256" key="2">
    <source>
        <dbReference type="ARBA" id="ARBA00022837"/>
    </source>
</evidence>
<dbReference type="RefSeq" id="XP_029222044.1">
    <property type="nucleotide sequence ID" value="XM_029359131.1"/>
</dbReference>
<dbReference type="OrthoDB" id="5973539at2759"/>
<evidence type="ECO:0000313" key="5">
    <source>
        <dbReference type="EMBL" id="PFH38035.1"/>
    </source>
</evidence>
<dbReference type="InterPro" id="IPR000008">
    <property type="entry name" value="C2_dom"/>
</dbReference>
<comment type="caution">
    <text evidence="5">The sequence shown here is derived from an EMBL/GenBank/DDBJ whole genome shotgun (WGS) entry which is preliminary data.</text>
</comment>
<keyword evidence="6" id="KW-1185">Reference proteome</keyword>
<name>A0A2A9MJ89_BESBE</name>
<dbReference type="PRINTS" id="PR00360">
    <property type="entry name" value="C2DOMAIN"/>
</dbReference>
<dbReference type="KEGG" id="bbes:BESB_003760"/>
<dbReference type="Gene3D" id="2.60.40.150">
    <property type="entry name" value="C2 domain"/>
    <property type="match status" value="1"/>
</dbReference>
<dbReference type="InterPro" id="IPR035892">
    <property type="entry name" value="C2_domain_sf"/>
</dbReference>
<dbReference type="PROSITE" id="PS50004">
    <property type="entry name" value="C2"/>
    <property type="match status" value="1"/>
</dbReference>
<feature type="region of interest" description="Disordered" evidence="3">
    <location>
        <begin position="223"/>
        <end position="336"/>
    </location>
</feature>
<feature type="compositionally biased region" description="Low complexity" evidence="3">
    <location>
        <begin position="242"/>
        <end position="276"/>
    </location>
</feature>
<organism evidence="5 6">
    <name type="scientific">Besnoitia besnoiti</name>
    <name type="common">Apicomplexan protozoan</name>
    <dbReference type="NCBI Taxonomy" id="94643"/>
    <lineage>
        <taxon>Eukaryota</taxon>
        <taxon>Sar</taxon>
        <taxon>Alveolata</taxon>
        <taxon>Apicomplexa</taxon>
        <taxon>Conoidasida</taxon>
        <taxon>Coccidia</taxon>
        <taxon>Eucoccidiorida</taxon>
        <taxon>Eimeriorina</taxon>
        <taxon>Sarcocystidae</taxon>
        <taxon>Besnoitia</taxon>
    </lineage>
</organism>
<dbReference type="PANTHER" id="PTHR45911">
    <property type="entry name" value="C2 DOMAIN-CONTAINING PROTEIN"/>
    <property type="match status" value="1"/>
</dbReference>
<protein>
    <recommendedName>
        <fullName evidence="4">C2 domain-containing protein</fullName>
    </recommendedName>
</protein>
<dbReference type="Proteomes" id="UP000224006">
    <property type="component" value="Chromosome I"/>
</dbReference>
<dbReference type="GeneID" id="40305439"/>
<dbReference type="SUPFAM" id="SSF49562">
    <property type="entry name" value="C2 domain (Calcium/lipid-binding domain, CaLB)"/>
    <property type="match status" value="1"/>
</dbReference>
<dbReference type="AlphaFoldDB" id="A0A2A9MJ89"/>
<accession>A0A2A9MJ89</accession>
<reference evidence="5 6" key="1">
    <citation type="submission" date="2017-09" db="EMBL/GenBank/DDBJ databases">
        <title>Genome sequencing of Besnoitia besnoiti strain Bb-Ger1.</title>
        <authorList>
            <person name="Schares G."/>
            <person name="Venepally P."/>
            <person name="Lorenzi H.A."/>
        </authorList>
    </citation>
    <scope>NUCLEOTIDE SEQUENCE [LARGE SCALE GENOMIC DNA]</scope>
    <source>
        <strain evidence="5 6">Bb-Ger1</strain>
    </source>
</reference>
<dbReference type="STRING" id="94643.A0A2A9MJ89"/>
<evidence type="ECO:0000259" key="4">
    <source>
        <dbReference type="PROSITE" id="PS50004"/>
    </source>
</evidence>
<keyword evidence="2" id="KW-0106">Calcium</keyword>
<dbReference type="GO" id="GO:0046872">
    <property type="term" value="F:metal ion binding"/>
    <property type="evidence" value="ECO:0007669"/>
    <property type="project" value="UniProtKB-KW"/>
</dbReference>
<evidence type="ECO:0000256" key="3">
    <source>
        <dbReference type="SAM" id="MobiDB-lite"/>
    </source>
</evidence>
<dbReference type="VEuPathDB" id="ToxoDB:BESB_003760"/>
<feature type="compositionally biased region" description="Basic residues" evidence="3">
    <location>
        <begin position="320"/>
        <end position="330"/>
    </location>
</feature>